<dbReference type="EMBL" id="LAZR01000009">
    <property type="protein sequence ID" value="KKO08355.1"/>
    <property type="molecule type" value="Genomic_DNA"/>
</dbReference>
<gene>
    <name evidence="1" type="ORF">LCGC14_0042930</name>
</gene>
<accession>A0A0F9VW79</accession>
<reference evidence="1" key="1">
    <citation type="journal article" date="2015" name="Nature">
        <title>Complex archaea that bridge the gap between prokaryotes and eukaryotes.</title>
        <authorList>
            <person name="Spang A."/>
            <person name="Saw J.H."/>
            <person name="Jorgensen S.L."/>
            <person name="Zaremba-Niedzwiedzka K."/>
            <person name="Martijn J."/>
            <person name="Lind A.E."/>
            <person name="van Eijk R."/>
            <person name="Schleper C."/>
            <person name="Guy L."/>
            <person name="Ettema T.J."/>
        </authorList>
    </citation>
    <scope>NUCLEOTIDE SEQUENCE</scope>
</reference>
<protein>
    <submittedName>
        <fullName evidence="1">Uncharacterized protein</fullName>
    </submittedName>
</protein>
<dbReference type="AlphaFoldDB" id="A0A0F9VW79"/>
<name>A0A0F9VW79_9ZZZZ</name>
<proteinExistence type="predicted"/>
<sequence length="384" mass="42429">MEKKQKESLWSDIKAISETQAGRQAMMTTGSVIAAAYMGYVGPDLLATMHDALVFYAAKYPLMDPQTMSSSLWGGAQHYSAAALDYMGDISSRFSLDLSHTIRESIHTARDFLSRGSERGLEAARMSFDQTTQYVSGYSTGTLQNIGTMLHSGYNAVKEHWGAVVAVGAAIKEAYDFYTTGESIFKRIFKRGKKEAEVETKVEANISVNVALCGTKALEKADIALDAQNNQGDVNVQMDRIIWLSEQMRGEIAARALEMDDDIPGEMSVGDRRAKVRAEVDRLLQSPEFNTPDAPLRQISLADVKNANKLKTRWDESPVSTGRFQSLKGQTRKTSHMEFDLADPLAFVKGSQSEKKIGREHDDFFVAANDNNFYSPTDDGPGLM</sequence>
<comment type="caution">
    <text evidence="1">The sequence shown here is derived from an EMBL/GenBank/DDBJ whole genome shotgun (WGS) entry which is preliminary data.</text>
</comment>
<evidence type="ECO:0000313" key="1">
    <source>
        <dbReference type="EMBL" id="KKO08355.1"/>
    </source>
</evidence>
<organism evidence="1">
    <name type="scientific">marine sediment metagenome</name>
    <dbReference type="NCBI Taxonomy" id="412755"/>
    <lineage>
        <taxon>unclassified sequences</taxon>
        <taxon>metagenomes</taxon>
        <taxon>ecological metagenomes</taxon>
    </lineage>
</organism>